<dbReference type="AlphaFoldDB" id="A0A2H3NMK2"/>
<feature type="signal peptide" evidence="1">
    <location>
        <begin position="1"/>
        <end position="30"/>
    </location>
</feature>
<protein>
    <submittedName>
        <fullName evidence="2">Uncharacterized protein</fullName>
    </submittedName>
</protein>
<dbReference type="SUPFAM" id="SSF56925">
    <property type="entry name" value="OMPA-like"/>
    <property type="match status" value="1"/>
</dbReference>
<proteinExistence type="predicted"/>
<accession>A0A2H3NMK2</accession>
<evidence type="ECO:0000313" key="2">
    <source>
        <dbReference type="EMBL" id="PEN07764.1"/>
    </source>
</evidence>
<evidence type="ECO:0000256" key="1">
    <source>
        <dbReference type="SAM" id="SignalP"/>
    </source>
</evidence>
<dbReference type="InterPro" id="IPR011250">
    <property type="entry name" value="OMP/PagP_B-barrel"/>
</dbReference>
<organism evidence="2 3">
    <name type="scientific">Longimonas halophila</name>
    <dbReference type="NCBI Taxonomy" id="1469170"/>
    <lineage>
        <taxon>Bacteria</taxon>
        <taxon>Pseudomonadati</taxon>
        <taxon>Rhodothermota</taxon>
        <taxon>Rhodothermia</taxon>
        <taxon>Rhodothermales</taxon>
        <taxon>Salisaetaceae</taxon>
        <taxon>Longimonas</taxon>
    </lineage>
</organism>
<keyword evidence="3" id="KW-1185">Reference proteome</keyword>
<evidence type="ECO:0000313" key="3">
    <source>
        <dbReference type="Proteomes" id="UP000221024"/>
    </source>
</evidence>
<feature type="chain" id="PRO_5013931039" evidence="1">
    <location>
        <begin position="31"/>
        <end position="211"/>
    </location>
</feature>
<dbReference type="Proteomes" id="UP000221024">
    <property type="component" value="Unassembled WGS sequence"/>
</dbReference>
<gene>
    <name evidence="2" type="ORF">CRI93_07205</name>
</gene>
<dbReference type="OrthoDB" id="9794948at2"/>
<keyword evidence="1" id="KW-0732">Signal</keyword>
<dbReference type="EMBL" id="PDEP01000005">
    <property type="protein sequence ID" value="PEN07764.1"/>
    <property type="molecule type" value="Genomic_DNA"/>
</dbReference>
<comment type="caution">
    <text evidence="2">The sequence shown here is derived from an EMBL/GenBank/DDBJ whole genome shotgun (WGS) entry which is preliminary data.</text>
</comment>
<sequence>MSDLSNVRLPALLVLTLFLCMGPQTPAAQAQSNDASSRFTLGAGPALLSTVSAPQTGTYQTYGVSARAEMRVGESLSVGLTGGLFRATDHRTQGGFTQSAFTRRVVTGTLRAQFDVYETSAFRIYGIAGVAMHHANQSGEMLLINDAPPYGTSTRPISESRPRWGPQIGGGLALIRFPGAQIYAEPTFTTLLPDADDFGRVQLDVGVRLPL</sequence>
<reference evidence="2 3" key="1">
    <citation type="submission" date="2017-10" db="EMBL/GenBank/DDBJ databases">
        <title>Draft genome of Longimonas halophila.</title>
        <authorList>
            <person name="Goh K.M."/>
            <person name="Shamsir M.S."/>
            <person name="Lim S.W."/>
        </authorList>
    </citation>
    <scope>NUCLEOTIDE SEQUENCE [LARGE SCALE GENOMIC DNA]</scope>
    <source>
        <strain evidence="2 3">KCTC 42399</strain>
    </source>
</reference>
<name>A0A2H3NMK2_9BACT</name>